<accession>A0A8A1M0M9</accession>
<dbReference type="Proteomes" id="UP000663419">
    <property type="component" value="Chromosome 6"/>
</dbReference>
<name>A0A8A1M0M9_AJEC8</name>
<protein>
    <submittedName>
        <fullName evidence="1">No significant blast hit, weak hit to transposase</fullName>
    </submittedName>
</protein>
<evidence type="ECO:0000313" key="2">
    <source>
        <dbReference type="Proteomes" id="UP000663419"/>
    </source>
</evidence>
<gene>
    <name evidence="1" type="ORF">I7I53_12016</name>
</gene>
<evidence type="ECO:0000313" key="1">
    <source>
        <dbReference type="EMBL" id="QSS57737.1"/>
    </source>
</evidence>
<proteinExistence type="predicted"/>
<dbReference type="AlphaFoldDB" id="A0A8A1M0M9"/>
<organism evidence="1 2">
    <name type="scientific">Ajellomyces capsulatus (strain H88)</name>
    <name type="common">Darling's disease fungus</name>
    <name type="synonym">Histoplasma capsulatum</name>
    <dbReference type="NCBI Taxonomy" id="544711"/>
    <lineage>
        <taxon>Eukaryota</taxon>
        <taxon>Fungi</taxon>
        <taxon>Dikarya</taxon>
        <taxon>Ascomycota</taxon>
        <taxon>Pezizomycotina</taxon>
        <taxon>Eurotiomycetes</taxon>
        <taxon>Eurotiomycetidae</taxon>
        <taxon>Onygenales</taxon>
        <taxon>Ajellomycetaceae</taxon>
        <taxon>Histoplasma</taxon>
    </lineage>
</organism>
<dbReference type="VEuPathDB" id="FungiDB:I7I53_12016"/>
<dbReference type="EMBL" id="CP069107">
    <property type="protein sequence ID" value="QSS57737.1"/>
    <property type="molecule type" value="Genomic_DNA"/>
</dbReference>
<reference evidence="1" key="1">
    <citation type="submission" date="2021-01" db="EMBL/GenBank/DDBJ databases">
        <title>Chromosome-level genome assembly of a human fungal pathogen reveals clustering of transcriptionally co-regulated genes.</title>
        <authorList>
            <person name="Voorhies M."/>
            <person name="Cohen S."/>
            <person name="Shea T.P."/>
            <person name="Petrus S."/>
            <person name="Munoz J.F."/>
            <person name="Poplawski S."/>
            <person name="Goldman W.E."/>
            <person name="Michael T."/>
            <person name="Cuomo C.A."/>
            <person name="Sil A."/>
            <person name="Beyhan S."/>
        </authorList>
    </citation>
    <scope>NUCLEOTIDE SEQUENCE</scope>
    <source>
        <strain evidence="1">H88</strain>
    </source>
</reference>
<sequence>MKVVKNTIQPGVFEESKLEESSTRFRLLARVLISEIADSEQVLSSVRSVVSRFWSQRFSFD</sequence>